<evidence type="ECO:0000256" key="4">
    <source>
        <dbReference type="ARBA" id="ARBA00023163"/>
    </source>
</evidence>
<reference evidence="7" key="1">
    <citation type="submission" date="2023-11" db="EMBL/GenBank/DDBJ databases">
        <authorList>
            <person name="Alioto T."/>
            <person name="Alioto T."/>
            <person name="Gomez Garrido J."/>
        </authorList>
    </citation>
    <scope>NUCLEOTIDE SEQUENCE</scope>
</reference>
<comment type="caution">
    <text evidence="7">The sequence shown here is derived from an EMBL/GenBank/DDBJ whole genome shotgun (WGS) entry which is preliminary data.</text>
</comment>
<organism evidence="7 8">
    <name type="scientific">Lecanosticta acicola</name>
    <dbReference type="NCBI Taxonomy" id="111012"/>
    <lineage>
        <taxon>Eukaryota</taxon>
        <taxon>Fungi</taxon>
        <taxon>Dikarya</taxon>
        <taxon>Ascomycota</taxon>
        <taxon>Pezizomycotina</taxon>
        <taxon>Dothideomycetes</taxon>
        <taxon>Dothideomycetidae</taxon>
        <taxon>Mycosphaerellales</taxon>
        <taxon>Mycosphaerellaceae</taxon>
        <taxon>Lecanosticta</taxon>
    </lineage>
</organism>
<keyword evidence="5 6" id="KW-0539">Nucleus</keyword>
<comment type="subunit">
    <text evidence="6">Component of the Mediator complex.</text>
</comment>
<evidence type="ECO:0000256" key="5">
    <source>
        <dbReference type="ARBA" id="ARBA00023242"/>
    </source>
</evidence>
<comment type="similarity">
    <text evidence="2 6">Belongs to the Mediator complex subunit 10 family.</text>
</comment>
<proteinExistence type="inferred from homology"/>
<dbReference type="GO" id="GO:0003712">
    <property type="term" value="F:transcription coregulator activity"/>
    <property type="evidence" value="ECO:0007669"/>
    <property type="project" value="InterPro"/>
</dbReference>
<evidence type="ECO:0000313" key="7">
    <source>
        <dbReference type="EMBL" id="CAK4032333.1"/>
    </source>
</evidence>
<evidence type="ECO:0000256" key="2">
    <source>
        <dbReference type="ARBA" id="ARBA00005389"/>
    </source>
</evidence>
<comment type="subcellular location">
    <subcellularLocation>
        <location evidence="1 6">Nucleus</location>
    </subcellularLocation>
</comment>
<dbReference type="AlphaFoldDB" id="A0AAI9EDI2"/>
<keyword evidence="4 6" id="KW-0804">Transcription</keyword>
<dbReference type="InterPro" id="IPR019145">
    <property type="entry name" value="Mediator_Med10"/>
</dbReference>
<evidence type="ECO:0000313" key="8">
    <source>
        <dbReference type="Proteomes" id="UP001296104"/>
    </source>
</evidence>
<keyword evidence="3 6" id="KW-0805">Transcription regulation</keyword>
<comment type="function">
    <text evidence="6">Component of the Mediator complex, a coactivator involved in the regulated transcription of nearly all RNA polymerase II-dependent genes. Mediator functions as a bridge to convey information from gene-specific regulatory proteins to the basal RNA polymerase II transcription machinery. Mediator is recruited to promoters by direct interactions with regulatory proteins and serves as a scaffold for the assembly of a functional preinitiation complex with RNA polymerase II and the general transcription factors.</text>
</comment>
<sequence>MAAATLDEVNNQLKAVIHNLYVLITQAHDYHGTETQRGMSAEIRTLVQNLQTLSLTAKNLPTHIPWEIIQYVENSRNPDIYTREFVELVIRYNQQQKGRSEAFAHFRDILGAKMASGIPEIRDDVRKVVESTGGHLE</sequence>
<dbReference type="EMBL" id="CAVMBE010000062">
    <property type="protein sequence ID" value="CAK4032333.1"/>
    <property type="molecule type" value="Genomic_DNA"/>
</dbReference>
<accession>A0AAI9EDI2</accession>
<evidence type="ECO:0000256" key="3">
    <source>
        <dbReference type="ARBA" id="ARBA00023015"/>
    </source>
</evidence>
<keyword evidence="6" id="KW-0010">Activator</keyword>
<dbReference type="GO" id="GO:0006357">
    <property type="term" value="P:regulation of transcription by RNA polymerase II"/>
    <property type="evidence" value="ECO:0007669"/>
    <property type="project" value="InterPro"/>
</dbReference>
<dbReference type="Proteomes" id="UP001296104">
    <property type="component" value="Unassembled WGS sequence"/>
</dbReference>
<evidence type="ECO:0000256" key="1">
    <source>
        <dbReference type="ARBA" id="ARBA00004123"/>
    </source>
</evidence>
<keyword evidence="8" id="KW-1185">Reference proteome</keyword>
<dbReference type="GO" id="GO:0016592">
    <property type="term" value="C:mediator complex"/>
    <property type="evidence" value="ECO:0007669"/>
    <property type="project" value="InterPro"/>
</dbReference>
<protein>
    <recommendedName>
        <fullName evidence="6">Mediator of RNA polymerase II transcription subunit 10</fullName>
    </recommendedName>
    <alternativeName>
        <fullName evidence="6">Mediator complex subunit 10</fullName>
    </alternativeName>
</protein>
<gene>
    <name evidence="6" type="primary">MED10</name>
    <name evidence="7" type="ORF">LECACI_7A007491</name>
</gene>
<name>A0AAI9EDI2_9PEZI</name>
<dbReference type="Pfam" id="PF09748">
    <property type="entry name" value="Med10"/>
    <property type="match status" value="1"/>
</dbReference>
<evidence type="ECO:0000256" key="6">
    <source>
        <dbReference type="RuleBase" id="RU364146"/>
    </source>
</evidence>